<dbReference type="OrthoDB" id="419711at2759"/>
<dbReference type="PANTHER" id="PTHR12242:SF45">
    <property type="entry name" value="MARVEL DOMAIN-CONTAINING PROTEIN"/>
    <property type="match status" value="1"/>
</dbReference>
<keyword evidence="1" id="KW-0472">Membrane</keyword>
<comment type="caution">
    <text evidence="2">The sequence shown here is derived from an EMBL/GenBank/DDBJ whole genome shotgun (WGS) entry which is preliminary data.</text>
</comment>
<protein>
    <recommendedName>
        <fullName evidence="4">Rolling stone</fullName>
    </recommendedName>
</protein>
<gene>
    <name evidence="2" type="ORF">OXX778_LOCUS14903</name>
</gene>
<dbReference type="PANTHER" id="PTHR12242">
    <property type="entry name" value="OS02G0130600 PROTEIN-RELATED"/>
    <property type="match status" value="1"/>
</dbReference>
<evidence type="ECO:0000313" key="2">
    <source>
        <dbReference type="EMBL" id="CAF0970721.1"/>
    </source>
</evidence>
<proteinExistence type="predicted"/>
<name>A0A814EL53_9BILA</name>
<dbReference type="GO" id="GO:0016020">
    <property type="term" value="C:membrane"/>
    <property type="evidence" value="ECO:0007669"/>
    <property type="project" value="TreeGrafter"/>
</dbReference>
<reference evidence="2" key="1">
    <citation type="submission" date="2021-02" db="EMBL/GenBank/DDBJ databases">
        <authorList>
            <person name="Nowell W R."/>
        </authorList>
    </citation>
    <scope>NUCLEOTIDE SEQUENCE</scope>
    <source>
        <strain evidence="2">Ploen Becks lab</strain>
    </source>
</reference>
<dbReference type="Proteomes" id="UP000663879">
    <property type="component" value="Unassembled WGS sequence"/>
</dbReference>
<keyword evidence="3" id="KW-1185">Reference proteome</keyword>
<dbReference type="InterPro" id="IPR049352">
    <property type="entry name" value="Rost"/>
</dbReference>
<evidence type="ECO:0000256" key="1">
    <source>
        <dbReference type="SAM" id="Phobius"/>
    </source>
</evidence>
<feature type="transmembrane region" description="Helical" evidence="1">
    <location>
        <begin position="118"/>
        <end position="143"/>
    </location>
</feature>
<sequence>MVKQKVDVDNNSTKPRNDKTFWQIFKDEFHWENLSLNFEIHSESTSKNPEKVLRKFHTSFWSYFDESIVYISYRIFIAVYYSIWLFESIYRNVEYRTTRKYLRHIGKENMLLIHPWQFYMTSWSLTILVIHLWISAFLALYFYSINFDNSKARFFQFLFGSISCSNKIDKYRHKLDSIGWKNSKKINNKTTQTYCDKKHNCLFHSSSICSNKMAWKLWVKAHVPNVILFLIKTSWLLYNLIVQSAIVVTVAYFAYVLIMDLEKEPTLFAEIGNLHRHGLNSLIAIIDIILMAYPVKILHFIYASLYGWSYAFVIFFYWLQDPKKNIIYEQIDYNKYLQISAIYICLTILTFFLQIFHFLAFHLKLYLKKKYFLKTKGF</sequence>
<evidence type="ECO:0000313" key="3">
    <source>
        <dbReference type="Proteomes" id="UP000663879"/>
    </source>
</evidence>
<accession>A0A814EL53</accession>
<feature type="transmembrane region" description="Helical" evidence="1">
    <location>
        <begin position="300"/>
        <end position="319"/>
    </location>
</feature>
<evidence type="ECO:0008006" key="4">
    <source>
        <dbReference type="Google" id="ProtNLM"/>
    </source>
</evidence>
<organism evidence="2 3">
    <name type="scientific">Brachionus calyciflorus</name>
    <dbReference type="NCBI Taxonomy" id="104777"/>
    <lineage>
        <taxon>Eukaryota</taxon>
        <taxon>Metazoa</taxon>
        <taxon>Spiralia</taxon>
        <taxon>Gnathifera</taxon>
        <taxon>Rotifera</taxon>
        <taxon>Eurotatoria</taxon>
        <taxon>Monogononta</taxon>
        <taxon>Pseudotrocha</taxon>
        <taxon>Ploima</taxon>
        <taxon>Brachionidae</taxon>
        <taxon>Brachionus</taxon>
    </lineage>
</organism>
<keyword evidence="1" id="KW-1133">Transmembrane helix</keyword>
<feature type="transmembrane region" description="Helical" evidence="1">
    <location>
        <begin position="339"/>
        <end position="361"/>
    </location>
</feature>
<feature type="transmembrane region" description="Helical" evidence="1">
    <location>
        <begin position="68"/>
        <end position="86"/>
    </location>
</feature>
<feature type="transmembrane region" description="Helical" evidence="1">
    <location>
        <begin position="236"/>
        <end position="258"/>
    </location>
</feature>
<keyword evidence="1" id="KW-0812">Transmembrane</keyword>
<dbReference type="AlphaFoldDB" id="A0A814EL53"/>
<dbReference type="EMBL" id="CAJNOC010003166">
    <property type="protein sequence ID" value="CAF0970721.1"/>
    <property type="molecule type" value="Genomic_DNA"/>
</dbReference>
<dbReference type="Pfam" id="PF21534">
    <property type="entry name" value="Rost"/>
    <property type="match status" value="1"/>
</dbReference>